<dbReference type="PATRIC" id="fig|1069642.3.peg.1303"/>
<protein>
    <recommendedName>
        <fullName evidence="5">Solute-binding protein family 3/N-terminal domain-containing protein</fullName>
    </recommendedName>
</protein>
<gene>
    <name evidence="3" type="ORF">Bdt_1319</name>
</gene>
<evidence type="ECO:0000256" key="2">
    <source>
        <dbReference type="SAM" id="SignalP"/>
    </source>
</evidence>
<proteinExistence type="predicted"/>
<sequence length="297" mass="34880">MMRKSLLFLLCLFLPLAGLGGNTPNAEMVYIYHPPESEIDRRYAYHWDLLKAALEITKDKYGPYVLKPSVRMTEDRQMRELLSNSQKLTVMIRETSIKRERQLETVRIPIDKSLISYRVLLINKKDKAVFDKITTLDQLKKIPMRQGEGWGDNAILESAGFRVLEEVYYDRIFENLVFSAHTTAFPRGVTEVLEEFNARKERLPQLMIEENILLYYPLPTYFWFPQTDEGKKLARRTKDGLEKLIESGDFDRMFNKAYGKVIADLNLKNRKLFRIDNPLLPTTVPFDNKKLWFDPTK</sequence>
<dbReference type="SUPFAM" id="SSF53850">
    <property type="entry name" value="Periplasmic binding protein-like II"/>
    <property type="match status" value="1"/>
</dbReference>
<evidence type="ECO:0000256" key="1">
    <source>
        <dbReference type="ARBA" id="ARBA00022737"/>
    </source>
</evidence>
<organism evidence="3 4">
    <name type="scientific">Bdellovibrio bacteriovorus str. Tiberius</name>
    <dbReference type="NCBI Taxonomy" id="1069642"/>
    <lineage>
        <taxon>Bacteria</taxon>
        <taxon>Pseudomonadati</taxon>
        <taxon>Bdellovibrionota</taxon>
        <taxon>Bdellovibrionia</taxon>
        <taxon>Bdellovibrionales</taxon>
        <taxon>Pseudobdellovibrionaceae</taxon>
        <taxon>Bdellovibrio</taxon>
    </lineage>
</organism>
<evidence type="ECO:0008006" key="5">
    <source>
        <dbReference type="Google" id="ProtNLM"/>
    </source>
</evidence>
<name>K7YTR2_BDEBC</name>
<evidence type="ECO:0000313" key="4">
    <source>
        <dbReference type="Proteomes" id="UP000010074"/>
    </source>
</evidence>
<dbReference type="STRING" id="1069642.Bdt_1319"/>
<feature type="chain" id="PRO_5003915676" description="Solute-binding protein family 3/N-terminal domain-containing protein" evidence="2">
    <location>
        <begin position="21"/>
        <end position="297"/>
    </location>
</feature>
<keyword evidence="1" id="KW-0677">Repeat</keyword>
<dbReference type="PROSITE" id="PS50302">
    <property type="entry name" value="PUM"/>
    <property type="match status" value="1"/>
</dbReference>
<dbReference type="HOGENOM" id="CLU_066015_1_0_7"/>
<dbReference type="InterPro" id="IPR001313">
    <property type="entry name" value="Pumilio_RNA-bd_rpt"/>
</dbReference>
<dbReference type="KEGG" id="bbat:Bdt_1319"/>
<dbReference type="EMBL" id="CP002930">
    <property type="protein sequence ID" value="AFY01018.1"/>
    <property type="molecule type" value="Genomic_DNA"/>
</dbReference>
<dbReference type="Proteomes" id="UP000010074">
    <property type="component" value="Chromosome"/>
</dbReference>
<reference evidence="3 4" key="1">
    <citation type="journal article" date="2012" name="BMC Genomics">
        <title>Genome analysis of a simultaneously predatory and prey-independent, novel Bdellovibrio bacteriovorus from the River Tiber, supports in silico predictions of both ancient and recent lateral gene transfer from diverse bacteria.</title>
        <authorList>
            <person name="Hobley L."/>
            <person name="Lerner T.R."/>
            <person name="Williams L.E."/>
            <person name="Lambert C."/>
            <person name="Till R."/>
            <person name="Milner D.S."/>
            <person name="Basford S.M."/>
            <person name="Capeness M.J."/>
            <person name="Fenton A.K."/>
            <person name="Atterbury R.J."/>
            <person name="Harris M.A."/>
            <person name="Sockett R.E."/>
        </authorList>
    </citation>
    <scope>NUCLEOTIDE SEQUENCE [LARGE SCALE GENOMIC DNA]</scope>
    <source>
        <strain evidence="3 4">Tiberius</strain>
    </source>
</reference>
<feature type="signal peptide" evidence="2">
    <location>
        <begin position="1"/>
        <end position="20"/>
    </location>
</feature>
<accession>K7YTR2</accession>
<keyword evidence="2" id="KW-0732">Signal</keyword>
<dbReference type="GO" id="GO:0003723">
    <property type="term" value="F:RNA binding"/>
    <property type="evidence" value="ECO:0007669"/>
    <property type="project" value="InterPro"/>
</dbReference>
<dbReference type="RefSeq" id="WP_015090480.1">
    <property type="nucleotide sequence ID" value="NC_019567.1"/>
</dbReference>
<dbReference type="AlphaFoldDB" id="K7YTR2"/>
<evidence type="ECO:0000313" key="3">
    <source>
        <dbReference type="EMBL" id="AFY01018.1"/>
    </source>
</evidence>